<dbReference type="Proteomes" id="UP000799750">
    <property type="component" value="Unassembled WGS sequence"/>
</dbReference>
<evidence type="ECO:0000259" key="3">
    <source>
        <dbReference type="Pfam" id="PF19343"/>
    </source>
</evidence>
<proteinExistence type="predicted"/>
<feature type="compositionally biased region" description="Polar residues" evidence="1">
    <location>
        <begin position="881"/>
        <end position="902"/>
    </location>
</feature>
<name>A0A6A6QDG6_9PEZI</name>
<feature type="region of interest" description="Disordered" evidence="1">
    <location>
        <begin position="791"/>
        <end position="816"/>
    </location>
</feature>
<dbReference type="GO" id="GO:0008289">
    <property type="term" value="F:lipid binding"/>
    <property type="evidence" value="ECO:0007669"/>
    <property type="project" value="InterPro"/>
</dbReference>
<dbReference type="InterPro" id="IPR045967">
    <property type="entry name" value="HAM1-like_N"/>
</dbReference>
<dbReference type="InterPro" id="IPR017943">
    <property type="entry name" value="Bactericidal_perm-incr_a/b_dom"/>
</dbReference>
<evidence type="ECO:0000313" key="5">
    <source>
        <dbReference type="Proteomes" id="UP000799750"/>
    </source>
</evidence>
<feature type="domain" description="HAM1-like C-terminal" evidence="2">
    <location>
        <begin position="634"/>
        <end position="797"/>
    </location>
</feature>
<evidence type="ECO:0000259" key="2">
    <source>
        <dbReference type="Pfam" id="PF14613"/>
    </source>
</evidence>
<feature type="domain" description="HAM1-like N-terminal" evidence="3">
    <location>
        <begin position="1"/>
        <end position="622"/>
    </location>
</feature>
<evidence type="ECO:0000256" key="1">
    <source>
        <dbReference type="SAM" id="MobiDB-lite"/>
    </source>
</evidence>
<dbReference type="Pfam" id="PF14613">
    <property type="entry name" value="HAM1_C"/>
    <property type="match status" value="1"/>
</dbReference>
<dbReference type="Pfam" id="PF19343">
    <property type="entry name" value="HAM1_N"/>
    <property type="match status" value="1"/>
</dbReference>
<accession>A0A6A6QDG6</accession>
<dbReference type="AlphaFoldDB" id="A0A6A6QDG6"/>
<evidence type="ECO:0008006" key="6">
    <source>
        <dbReference type="Google" id="ProtNLM"/>
    </source>
</evidence>
<feature type="compositionally biased region" description="Polar residues" evidence="1">
    <location>
        <begin position="199"/>
        <end position="210"/>
    </location>
</feature>
<organism evidence="4 5">
    <name type="scientific">Lophium mytilinum</name>
    <dbReference type="NCBI Taxonomy" id="390894"/>
    <lineage>
        <taxon>Eukaryota</taxon>
        <taxon>Fungi</taxon>
        <taxon>Dikarya</taxon>
        <taxon>Ascomycota</taxon>
        <taxon>Pezizomycotina</taxon>
        <taxon>Dothideomycetes</taxon>
        <taxon>Pleosporomycetidae</taxon>
        <taxon>Mytilinidiales</taxon>
        <taxon>Mytilinidiaceae</taxon>
        <taxon>Lophium</taxon>
    </lineage>
</organism>
<evidence type="ECO:0000313" key="4">
    <source>
        <dbReference type="EMBL" id="KAF2490094.1"/>
    </source>
</evidence>
<sequence length="902" mass="98909">MASKAVNVPTNVQQKEKDVNTKLQLYGIYSAFANGKVPSNKQIDVAMNSALAHSSLAAPSKKLSPEGQQLVGDLRDVIEKAKILLLTKNDGNLLQDFIWQTQQLSGGNAAVPGAPVDKETAKQHGNEALEGLRTLGTLIISNGQFRKLLSDATVLLRDIAGDAAQKAANNVNPSEDQLAQIDRPAADNTWHDVPDMSRGNLTSQVKSRTPFSKGDAQKAAGDVTQAAHPDGSRDPNDVAGLAQNEAENGGSTGLNANAAAGELRNKASENIPDEKKDKLREQRERANNYLSNKMPKERRDQTIWRLKKMVVEIQGHQDYLRAVDTLLGLAEEYTGHSKNLAQQGKGTVKGAHTDDSLQLAEADLKTLIERFANNTSSDDLFDSINQIYRDAERDPELKNWFKQIDAYIRKCLKQQGYIMEDRSTDEWNELYDHGHFLLRERYRGHTDRIVDEFKYFGQEFDNDPQNKALSNSLQNLFQHLGNDENGKPTFKPHLIKDLTEVIVPAIFENIRYVPIPRIEYSDPMMDAIVENLVIEGDNLAPNVLELGSDNYWRWGRKKISNKNKNKVMLSVSGIQMDLKDVSYYVKKKQGFPSVTDTGVCDVFMGGNGFSFKVDMETADKSDNQHFFKVNKVAVEVNNLNIKLKQSKHKLLFALFKPLLLKVMRPVIQKVLEKQIKDNIHQLDGILYGVKSEADAAAAEAKRNPDPENIQNIYQRYVAAANKKILQGKQKKEEVAAKTADKHVNVAVTKEDSMFQNIALPGGISTKATEFKQLARKGDKWESPVFSIGAAKETSNLPKTGNATRKRGGGTGSGSGIGAGTGAGIGAGAGLGAGGYDQPRTGDLTQNRTSDNVGYENSNGFSGQLDNAFNTGATNGGQNGALPSSGTYNTTMGKQNPVLQGSV</sequence>
<feature type="compositionally biased region" description="Polar residues" evidence="1">
    <location>
        <begin position="792"/>
        <end position="802"/>
    </location>
</feature>
<keyword evidence="5" id="KW-1185">Reference proteome</keyword>
<dbReference type="OrthoDB" id="19394at2759"/>
<reference evidence="4" key="1">
    <citation type="journal article" date="2020" name="Stud. Mycol.">
        <title>101 Dothideomycetes genomes: a test case for predicting lifestyles and emergence of pathogens.</title>
        <authorList>
            <person name="Haridas S."/>
            <person name="Albert R."/>
            <person name="Binder M."/>
            <person name="Bloem J."/>
            <person name="Labutti K."/>
            <person name="Salamov A."/>
            <person name="Andreopoulos B."/>
            <person name="Baker S."/>
            <person name="Barry K."/>
            <person name="Bills G."/>
            <person name="Bluhm B."/>
            <person name="Cannon C."/>
            <person name="Castanera R."/>
            <person name="Culley D."/>
            <person name="Daum C."/>
            <person name="Ezra D."/>
            <person name="Gonzalez J."/>
            <person name="Henrissat B."/>
            <person name="Kuo A."/>
            <person name="Liang C."/>
            <person name="Lipzen A."/>
            <person name="Lutzoni F."/>
            <person name="Magnuson J."/>
            <person name="Mondo S."/>
            <person name="Nolan M."/>
            <person name="Ohm R."/>
            <person name="Pangilinan J."/>
            <person name="Park H.-J."/>
            <person name="Ramirez L."/>
            <person name="Alfaro M."/>
            <person name="Sun H."/>
            <person name="Tritt A."/>
            <person name="Yoshinaga Y."/>
            <person name="Zwiers L.-H."/>
            <person name="Turgeon B."/>
            <person name="Goodwin S."/>
            <person name="Spatafora J."/>
            <person name="Crous P."/>
            <person name="Grigoriev I."/>
        </authorList>
    </citation>
    <scope>NUCLEOTIDE SEQUENCE</scope>
    <source>
        <strain evidence="4">CBS 269.34</strain>
    </source>
</reference>
<dbReference type="PANTHER" id="PTHR31138">
    <property type="entry name" value="CHROMOSOME 19, WHOLE GENOME SHOTGUN SEQUENCE"/>
    <property type="match status" value="1"/>
</dbReference>
<feature type="region of interest" description="Disordered" evidence="1">
    <location>
        <begin position="833"/>
        <end position="902"/>
    </location>
</feature>
<feature type="compositionally biased region" description="Polar residues" evidence="1">
    <location>
        <begin position="842"/>
        <end position="864"/>
    </location>
</feature>
<gene>
    <name evidence="4" type="ORF">BU16DRAFT_170238</name>
</gene>
<dbReference type="PANTHER" id="PTHR31138:SF1">
    <property type="entry name" value="PDZ DOMAIN-CONTAINING PROTEIN"/>
    <property type="match status" value="1"/>
</dbReference>
<dbReference type="EMBL" id="MU004198">
    <property type="protein sequence ID" value="KAF2490094.1"/>
    <property type="molecule type" value="Genomic_DNA"/>
</dbReference>
<dbReference type="InterPro" id="IPR027842">
    <property type="entry name" value="HAM1-like_C"/>
</dbReference>
<protein>
    <recommendedName>
        <fullName evidence="6">Bactericidal permeability-increasing protein</fullName>
    </recommendedName>
</protein>
<feature type="region of interest" description="Disordered" evidence="1">
    <location>
        <begin position="187"/>
        <end position="256"/>
    </location>
</feature>
<dbReference type="SUPFAM" id="SSF55394">
    <property type="entry name" value="Bactericidal permeability-increasing protein, BPI"/>
    <property type="match status" value="1"/>
</dbReference>
<dbReference type="Gene3D" id="3.15.10.10">
    <property type="entry name" value="Bactericidal permeability-increasing protein, domain 1"/>
    <property type="match status" value="1"/>
</dbReference>